<gene>
    <name evidence="2" type="ORF">E3O44_11970</name>
</gene>
<sequence>MAFSSPSAVTLPSERLGGIAGKTFISESIIAKVAGIAARDVAGVYTLGGGLARALNALRETINGPDTSQGIDVDVEEANVIVNVTLVAEYPTPLQQTAADVREAVVRAVEDLIGMTVTEVNVSIADIHEPDDTAVKPRV</sequence>
<dbReference type="PANTHER" id="PTHR34297">
    <property type="entry name" value="HYPOTHETICAL CYTOSOLIC PROTEIN-RELATED"/>
    <property type="match status" value="1"/>
</dbReference>
<name>A0ABY2IE25_9MICO</name>
<evidence type="ECO:0000256" key="1">
    <source>
        <dbReference type="ARBA" id="ARBA00005721"/>
    </source>
</evidence>
<accession>A0ABY2IE25</accession>
<comment type="similarity">
    <text evidence="1">Belongs to the asp23 family.</text>
</comment>
<keyword evidence="3" id="KW-1185">Reference proteome</keyword>
<protein>
    <submittedName>
        <fullName evidence="2">Asp23/Gls24 family envelope stress response protein</fullName>
    </submittedName>
</protein>
<reference evidence="2 3" key="1">
    <citation type="submission" date="2019-03" db="EMBL/GenBank/DDBJ databases">
        <title>Genomics of glacier-inhabiting Cryobacterium strains.</title>
        <authorList>
            <person name="Liu Q."/>
            <person name="Xin Y.-H."/>
        </authorList>
    </citation>
    <scope>NUCLEOTIDE SEQUENCE [LARGE SCALE GENOMIC DNA]</scope>
    <source>
        <strain evidence="2 3">MDB2-B</strain>
    </source>
</reference>
<evidence type="ECO:0000313" key="3">
    <source>
        <dbReference type="Proteomes" id="UP000297608"/>
    </source>
</evidence>
<dbReference type="RefSeq" id="WP_134535010.1">
    <property type="nucleotide sequence ID" value="NZ_SOFG01000014.1"/>
</dbReference>
<comment type="caution">
    <text evidence="2">The sequence shown here is derived from an EMBL/GenBank/DDBJ whole genome shotgun (WGS) entry which is preliminary data.</text>
</comment>
<dbReference type="PANTHER" id="PTHR34297:SF3">
    <property type="entry name" value="ALKALINE SHOCK PROTEIN 23"/>
    <property type="match status" value="1"/>
</dbReference>
<proteinExistence type="inferred from homology"/>
<dbReference type="EMBL" id="SOFG01000014">
    <property type="protein sequence ID" value="TFB86317.1"/>
    <property type="molecule type" value="Genomic_DNA"/>
</dbReference>
<dbReference type="InterPro" id="IPR005531">
    <property type="entry name" value="Asp23"/>
</dbReference>
<dbReference type="Proteomes" id="UP000297608">
    <property type="component" value="Unassembled WGS sequence"/>
</dbReference>
<dbReference type="Pfam" id="PF03780">
    <property type="entry name" value="Asp23"/>
    <property type="match status" value="1"/>
</dbReference>
<organism evidence="2 3">
    <name type="scientific">Cryobacterium algoricola</name>
    <dbReference type="NCBI Taxonomy" id="1259183"/>
    <lineage>
        <taxon>Bacteria</taxon>
        <taxon>Bacillati</taxon>
        <taxon>Actinomycetota</taxon>
        <taxon>Actinomycetes</taxon>
        <taxon>Micrococcales</taxon>
        <taxon>Microbacteriaceae</taxon>
        <taxon>Cryobacterium</taxon>
    </lineage>
</organism>
<evidence type="ECO:0000313" key="2">
    <source>
        <dbReference type="EMBL" id="TFB86317.1"/>
    </source>
</evidence>